<reference evidence="6" key="2">
    <citation type="submission" date="2021-11" db="EMBL/GenBank/DDBJ databases">
        <authorList>
            <consortium name="Genoscope - CEA"/>
            <person name="William W."/>
        </authorList>
    </citation>
    <scope>NUCLEOTIDE SEQUENCE</scope>
</reference>
<dbReference type="InterPro" id="IPR006058">
    <property type="entry name" value="2Fe2S_fd_BS"/>
</dbReference>
<sequence length="205" mass="22932">MILRFLLLASAAGFQSKPRPRHPTLLQAKTLQRKWQTERTKLADDYGAPTDIVDKGLAGSIQVLFKQGNATKMTRAEVGTPLSEVASQADQFIRYKCKKGECGTCEVQVNGKWVRTCVATVPYVENNLFEVTVKPTMMKGQGKASKFYSFKSFVMGWYNNILGMVGFVKTSATEGKNFRDRLDGEDEVARLVAERKAKRLAESKH</sequence>
<evidence type="ECO:0000256" key="1">
    <source>
        <dbReference type="ARBA" id="ARBA00022714"/>
    </source>
</evidence>
<accession>A0A7S3ZYK0</accession>
<organism evidence="5">
    <name type="scientific">Pelagomonas calceolata</name>
    <dbReference type="NCBI Taxonomy" id="35677"/>
    <lineage>
        <taxon>Eukaryota</taxon>
        <taxon>Sar</taxon>
        <taxon>Stramenopiles</taxon>
        <taxon>Ochrophyta</taxon>
        <taxon>Pelagophyceae</taxon>
        <taxon>Pelagomonadales</taxon>
        <taxon>Pelagomonadaceae</taxon>
        <taxon>Pelagomonas</taxon>
    </lineage>
</organism>
<dbReference type="Pfam" id="PF00111">
    <property type="entry name" value="Fer2"/>
    <property type="match status" value="1"/>
</dbReference>
<evidence type="ECO:0000313" key="6">
    <source>
        <dbReference type="EMBL" id="CAH0376258.1"/>
    </source>
</evidence>
<dbReference type="InterPro" id="IPR012675">
    <property type="entry name" value="Beta-grasp_dom_sf"/>
</dbReference>
<reference evidence="5" key="1">
    <citation type="submission" date="2021-01" db="EMBL/GenBank/DDBJ databases">
        <authorList>
            <person name="Corre E."/>
            <person name="Pelletier E."/>
            <person name="Niang G."/>
            <person name="Scheremetjew M."/>
            <person name="Finn R."/>
            <person name="Kale V."/>
            <person name="Holt S."/>
            <person name="Cochrane G."/>
            <person name="Meng A."/>
            <person name="Brown T."/>
            <person name="Cohen L."/>
        </authorList>
    </citation>
    <scope>NUCLEOTIDE SEQUENCE</scope>
    <source>
        <strain evidence="5">CCMP1756</strain>
    </source>
</reference>
<dbReference type="EMBL" id="CAKKNE010000005">
    <property type="protein sequence ID" value="CAH0376258.1"/>
    <property type="molecule type" value="Genomic_DNA"/>
</dbReference>
<dbReference type="EMBL" id="HBIW01015879">
    <property type="protein sequence ID" value="CAE0698248.1"/>
    <property type="molecule type" value="Transcribed_RNA"/>
</dbReference>
<gene>
    <name evidence="5" type="ORF">PCAL00307_LOCUS13684</name>
    <name evidence="6" type="ORF">PECAL_5P08240</name>
</gene>
<keyword evidence="1" id="KW-0408">Iron</keyword>
<dbReference type="GO" id="GO:0051537">
    <property type="term" value="F:2 iron, 2 sulfur cluster binding"/>
    <property type="evidence" value="ECO:0007669"/>
    <property type="project" value="UniProtKB-KW"/>
</dbReference>
<evidence type="ECO:0000256" key="3">
    <source>
        <dbReference type="SAM" id="SignalP"/>
    </source>
</evidence>
<dbReference type="AlphaFoldDB" id="A0A7S3ZYK0"/>
<evidence type="ECO:0000313" key="7">
    <source>
        <dbReference type="Proteomes" id="UP000789595"/>
    </source>
</evidence>
<evidence type="ECO:0000259" key="4">
    <source>
        <dbReference type="Pfam" id="PF00111"/>
    </source>
</evidence>
<name>A0A7S3ZYK0_9STRA</name>
<dbReference type="InterPro" id="IPR036010">
    <property type="entry name" value="2Fe-2S_ferredoxin-like_sf"/>
</dbReference>
<dbReference type="CDD" id="cd00207">
    <property type="entry name" value="fer2"/>
    <property type="match status" value="1"/>
</dbReference>
<feature type="domain" description="2Fe-2S ferredoxin-type" evidence="4">
    <location>
        <begin position="73"/>
        <end position="115"/>
    </location>
</feature>
<keyword evidence="3" id="KW-0732">Signal</keyword>
<evidence type="ECO:0000256" key="2">
    <source>
        <dbReference type="ARBA" id="ARBA00023014"/>
    </source>
</evidence>
<feature type="chain" id="PRO_5035593936" description="2Fe-2S ferredoxin-type domain-containing protein" evidence="3">
    <location>
        <begin position="17"/>
        <end position="205"/>
    </location>
</feature>
<dbReference type="Gene3D" id="3.10.20.30">
    <property type="match status" value="1"/>
</dbReference>
<evidence type="ECO:0000313" key="5">
    <source>
        <dbReference type="EMBL" id="CAE0698248.1"/>
    </source>
</evidence>
<protein>
    <recommendedName>
        <fullName evidence="4">2Fe-2S ferredoxin-type domain-containing protein</fullName>
    </recommendedName>
</protein>
<dbReference type="InterPro" id="IPR001041">
    <property type="entry name" value="2Fe-2S_ferredoxin-type"/>
</dbReference>
<proteinExistence type="predicted"/>
<keyword evidence="7" id="KW-1185">Reference proteome</keyword>
<dbReference type="Proteomes" id="UP000789595">
    <property type="component" value="Unassembled WGS sequence"/>
</dbReference>
<keyword evidence="2" id="KW-0411">Iron-sulfur</keyword>
<dbReference type="PROSITE" id="PS00197">
    <property type="entry name" value="2FE2S_FER_1"/>
    <property type="match status" value="1"/>
</dbReference>
<dbReference type="SUPFAM" id="SSF54292">
    <property type="entry name" value="2Fe-2S ferredoxin-like"/>
    <property type="match status" value="1"/>
</dbReference>
<feature type="signal peptide" evidence="3">
    <location>
        <begin position="1"/>
        <end position="16"/>
    </location>
</feature>
<keyword evidence="1" id="KW-0479">Metal-binding</keyword>
<keyword evidence="1" id="KW-0001">2Fe-2S</keyword>
<dbReference type="OrthoDB" id="43540at2759"/>